<evidence type="ECO:0000313" key="2">
    <source>
        <dbReference type="EMBL" id="AOW11658.1"/>
    </source>
</evidence>
<dbReference type="Pfam" id="PF05099">
    <property type="entry name" value="TerB"/>
    <property type="match status" value="1"/>
</dbReference>
<protein>
    <recommendedName>
        <fullName evidence="1">Co-chaperone DjlA N-terminal domain-containing protein</fullName>
    </recommendedName>
</protein>
<evidence type="ECO:0000259" key="1">
    <source>
        <dbReference type="Pfam" id="PF05099"/>
    </source>
</evidence>
<dbReference type="SUPFAM" id="SSF158682">
    <property type="entry name" value="TerB-like"/>
    <property type="match status" value="1"/>
</dbReference>
<dbReference type="EMBL" id="CP017476">
    <property type="protein sequence ID" value="AOW11658.1"/>
    <property type="molecule type" value="Genomic_DNA"/>
</dbReference>
<sequence length="138" mass="15321">MRAYPIDSPQAATRLLAMALVADGHLAPCELKTLDRLGASRRLGLSPEGIKSVIDIFCKELMHHQRGVWRGSAGLPIELRTRLLNEVRNPRVRSEVQRMCEAIFQADGQLTEGEADLLEAMACAWRYQPIQGVQTATP</sequence>
<dbReference type="Proteomes" id="UP000185657">
    <property type="component" value="Unassembled WGS sequence"/>
</dbReference>
<reference evidence="2 5" key="2">
    <citation type="submission" date="2016-10" db="EMBL/GenBank/DDBJ databases">
        <title>Hydorgenophaga sp. LPB0072 isolated from gastropod.</title>
        <authorList>
            <person name="Kim E."/>
            <person name="Yi H."/>
        </authorList>
    </citation>
    <scope>NUCLEOTIDE SEQUENCE [LARGE SCALE GENOMIC DNA]</scope>
    <source>
        <strain evidence="2 5">LPB0072</strain>
    </source>
</reference>
<dbReference type="CDD" id="cd07177">
    <property type="entry name" value="terB_like"/>
    <property type="match status" value="1"/>
</dbReference>
<dbReference type="Proteomes" id="UP000185680">
    <property type="component" value="Chromosome"/>
</dbReference>
<dbReference type="InterPro" id="IPR007791">
    <property type="entry name" value="DjlA_N"/>
</dbReference>
<dbReference type="AlphaFoldDB" id="A0A167GQA7"/>
<dbReference type="InterPro" id="IPR029024">
    <property type="entry name" value="TerB-like"/>
</dbReference>
<keyword evidence="4" id="KW-1185">Reference proteome</keyword>
<reference evidence="3 4" key="1">
    <citation type="submission" date="2016-02" db="EMBL/GenBank/DDBJ databases">
        <title>Draft genome sequence of Hydrogenophaga sp. LPB0072.</title>
        <authorList>
            <person name="Shin S.-K."/>
            <person name="Yi H."/>
        </authorList>
    </citation>
    <scope>NUCLEOTIDE SEQUENCE [LARGE SCALE GENOMIC DNA]</scope>
    <source>
        <strain evidence="3 4">LPB0072</strain>
    </source>
</reference>
<name>A0A167GQA7_9BURK</name>
<dbReference type="EMBL" id="LVWD01000037">
    <property type="protein sequence ID" value="OAD39750.1"/>
    <property type="molecule type" value="Genomic_DNA"/>
</dbReference>
<organism evidence="2 5">
    <name type="scientific">Hydrogenophaga crassostreae</name>
    <dbReference type="NCBI Taxonomy" id="1763535"/>
    <lineage>
        <taxon>Bacteria</taxon>
        <taxon>Pseudomonadati</taxon>
        <taxon>Pseudomonadota</taxon>
        <taxon>Betaproteobacteria</taxon>
        <taxon>Burkholderiales</taxon>
        <taxon>Comamonadaceae</taxon>
        <taxon>Hydrogenophaga</taxon>
    </lineage>
</organism>
<dbReference type="STRING" id="1763535.LPB072_01090"/>
<dbReference type="OrthoDB" id="8526975at2"/>
<feature type="domain" description="Co-chaperone DjlA N-terminal" evidence="1">
    <location>
        <begin position="11"/>
        <end position="122"/>
    </location>
</feature>
<dbReference type="Gene3D" id="1.10.3680.10">
    <property type="entry name" value="TerB-like"/>
    <property type="match status" value="1"/>
</dbReference>
<dbReference type="KEGG" id="hyl:LPB072_01090"/>
<gene>
    <name evidence="2" type="ORF">LPB072_01090</name>
    <name evidence="3" type="ORF">LPB72_19355</name>
</gene>
<accession>A0A167GQA7</accession>
<dbReference type="RefSeq" id="WP_066095001.1">
    <property type="nucleotide sequence ID" value="NZ_CP017476.1"/>
</dbReference>
<proteinExistence type="predicted"/>
<evidence type="ECO:0000313" key="3">
    <source>
        <dbReference type="EMBL" id="OAD39750.1"/>
    </source>
</evidence>
<evidence type="ECO:0000313" key="4">
    <source>
        <dbReference type="Proteomes" id="UP000185657"/>
    </source>
</evidence>
<evidence type="ECO:0000313" key="5">
    <source>
        <dbReference type="Proteomes" id="UP000185680"/>
    </source>
</evidence>